<dbReference type="AlphaFoldDB" id="A0A9X2SWZ3"/>
<accession>A0A9X2SWZ3</accession>
<evidence type="ECO:0000313" key="1">
    <source>
        <dbReference type="EMBL" id="MCR6508187.1"/>
    </source>
</evidence>
<organism evidence="1 2">
    <name type="scientific">Bacteroides muris</name>
    <name type="common">ex Fokt et al. 2023</name>
    <dbReference type="NCBI Taxonomy" id="2937417"/>
    <lineage>
        <taxon>Bacteria</taxon>
        <taxon>Pseudomonadati</taxon>
        <taxon>Bacteroidota</taxon>
        <taxon>Bacteroidia</taxon>
        <taxon>Bacteroidales</taxon>
        <taxon>Bacteroidaceae</taxon>
        <taxon>Bacteroides</taxon>
    </lineage>
</organism>
<gene>
    <name evidence="1" type="ORF">M1B78_08425</name>
</gene>
<proteinExistence type="predicted"/>
<dbReference type="RefSeq" id="WP_257940415.1">
    <property type="nucleotide sequence ID" value="NZ_JAMZEE010000016.1"/>
</dbReference>
<dbReference type="Proteomes" id="UP001143810">
    <property type="component" value="Unassembled WGS sequence"/>
</dbReference>
<protein>
    <submittedName>
        <fullName evidence="1">Uncharacterized protein</fullName>
    </submittedName>
</protein>
<name>A0A9X2SWZ3_9BACE</name>
<comment type="caution">
    <text evidence="1">The sequence shown here is derived from an EMBL/GenBank/DDBJ whole genome shotgun (WGS) entry which is preliminary data.</text>
</comment>
<reference evidence="1" key="2">
    <citation type="submission" date="2022-04" db="EMBL/GenBank/DDBJ databases">
        <authorList>
            <person name="Fokt H."/>
            <person name="Baines J."/>
        </authorList>
    </citation>
    <scope>NUCLEOTIDE SEQUENCE</scope>
    <source>
        <strain evidence="1">KH569_7</strain>
    </source>
</reference>
<sequence>MNHKLMKWVISSNMRVELINFLYKTKNKKFFFQEIADRKKVSLFNYTKLIEPLPYVPTELVIDNNLYGIAYALKKYAGIDTNKSLDAYIEHGIFFGNLVRDEQKIWNVSQNITFSNIRKKHLLDSKIQKEILPIGPFIHYAESLLNDDELKELKSKMGRVLLVFPSHSIIGVNSSFSHDDFIKEIERIRKDFDTVLVSLYWVDACKLNILQTYEAKGYKVVTSGHRYDLYFLCRQKALIQLADFTMSNSVGTHVGYCIYLNKPHYIYQQKIKNVGINERLQKHFDAVRNEEQLLTEEKEKNEIFSLFSKYQENISEEQYAIVDKYWGVSLLLSSDRLRDKLLVR</sequence>
<reference evidence="1" key="1">
    <citation type="journal article" date="2022" name="Arch. Microbiol.">
        <title>Bacteroides muris sp. nov. isolated from the cecum of wild-derived house mice.</title>
        <authorList>
            <person name="Fokt H."/>
            <person name="Unni R."/>
            <person name="Repnik U."/>
            <person name="Schmitz R.A."/>
            <person name="Bramkamp M."/>
            <person name="Baines J.F."/>
            <person name="Unterweger D."/>
        </authorList>
    </citation>
    <scope>NUCLEOTIDE SEQUENCE</scope>
    <source>
        <strain evidence="1">KH569_7</strain>
    </source>
</reference>
<dbReference type="EMBL" id="JAMZEE010000016">
    <property type="protein sequence ID" value="MCR6508187.1"/>
    <property type="molecule type" value="Genomic_DNA"/>
</dbReference>
<evidence type="ECO:0000313" key="2">
    <source>
        <dbReference type="Proteomes" id="UP001143810"/>
    </source>
</evidence>